<evidence type="ECO:0000313" key="1">
    <source>
        <dbReference type="EMBL" id="ENU32444.1"/>
    </source>
</evidence>
<protein>
    <recommendedName>
        <fullName evidence="3">Major capsid protein E</fullName>
    </recommendedName>
</protein>
<sequence>MNLADLFTPTTLSKAIVALPKPSTVLGDSGIFKPEPVKTTTVTVESINGRLVLVQNTDRRGDPQSKAKSKRERRTFEIPHLPKSTTILPDELNVAGFGTETIEAQSVVINNRLQELKNDIEATKEFHRVGAISGLILDADGTTVIYNLFDEFGVTQKNVNIAFTNAATDVRAKLLEAKRHATKQLGGAIVKKWVCYCSSTFFDGLTGHDSVREAYKGYQESADRLGGDKRNGFKFADIEFIEYDVEVIGTDGDLVKYIADGIGRLVPVTDDLFKTYYAPANYNSAVNTLGQEIYAVAEERPKGKGWDLEAQSNPLQMCTAPSALVKLTAT</sequence>
<dbReference type="Proteomes" id="UP000018426">
    <property type="component" value="Unassembled WGS sequence"/>
</dbReference>
<dbReference type="InterPro" id="IPR005564">
    <property type="entry name" value="Major_capsid_GpE"/>
</dbReference>
<dbReference type="HOGENOM" id="CLU_067025_0_0_6"/>
<organism evidence="1 2">
    <name type="scientific">Acinetobacter parvus NIPH 1103</name>
    <dbReference type="NCBI Taxonomy" id="1217671"/>
    <lineage>
        <taxon>Bacteria</taxon>
        <taxon>Pseudomonadati</taxon>
        <taxon>Pseudomonadota</taxon>
        <taxon>Gammaproteobacteria</taxon>
        <taxon>Moraxellales</taxon>
        <taxon>Moraxellaceae</taxon>
        <taxon>Acinetobacter</taxon>
    </lineage>
</organism>
<evidence type="ECO:0008006" key="3">
    <source>
        <dbReference type="Google" id="ProtNLM"/>
    </source>
</evidence>
<name>N8RFX7_9GAMM</name>
<dbReference type="PATRIC" id="fig|1217671.3.peg.2386"/>
<reference evidence="1 2" key="1">
    <citation type="submission" date="2013-02" db="EMBL/GenBank/DDBJ databases">
        <title>The Genome Sequence of Acinetobacter parvus NIPH 1103.</title>
        <authorList>
            <consortium name="The Broad Institute Genome Sequencing Platform"/>
            <consortium name="The Broad Institute Genome Sequencing Center for Infectious Disease"/>
            <person name="Cerqueira G."/>
            <person name="Feldgarden M."/>
            <person name="Courvalin P."/>
            <person name="Perichon B."/>
            <person name="Grillot-Courvalin C."/>
            <person name="Clermont D."/>
            <person name="Rocha E."/>
            <person name="Yoon E.-J."/>
            <person name="Nemec A."/>
            <person name="Walker B."/>
            <person name="Young S.K."/>
            <person name="Zeng Q."/>
            <person name="Gargeya S."/>
            <person name="Fitzgerald M."/>
            <person name="Haas B."/>
            <person name="Abouelleil A."/>
            <person name="Alvarado L."/>
            <person name="Arachchi H.M."/>
            <person name="Berlin A.M."/>
            <person name="Chapman S.B."/>
            <person name="Dewar J."/>
            <person name="Goldberg J."/>
            <person name="Griggs A."/>
            <person name="Gujja S."/>
            <person name="Hansen M."/>
            <person name="Howarth C."/>
            <person name="Imamovic A."/>
            <person name="Larimer J."/>
            <person name="McCowan C."/>
            <person name="Murphy C."/>
            <person name="Neiman D."/>
            <person name="Pearson M."/>
            <person name="Priest M."/>
            <person name="Roberts A."/>
            <person name="Saif S."/>
            <person name="Shea T."/>
            <person name="Sisk P."/>
            <person name="Sykes S."/>
            <person name="Wortman J."/>
            <person name="Nusbaum C."/>
            <person name="Birren B."/>
        </authorList>
    </citation>
    <scope>NUCLEOTIDE SEQUENCE [LARGE SCALE GENOMIC DNA]</scope>
    <source>
        <strain evidence="1 2">NIPH 1103</strain>
    </source>
</reference>
<gene>
    <name evidence="1" type="ORF">F989_02424</name>
</gene>
<dbReference type="RefSeq" id="WP_004674855.1">
    <property type="nucleotide sequence ID" value="NZ_KB849218.1"/>
</dbReference>
<evidence type="ECO:0000313" key="2">
    <source>
        <dbReference type="Proteomes" id="UP000018426"/>
    </source>
</evidence>
<comment type="caution">
    <text evidence="1">The sequence shown here is derived from an EMBL/GenBank/DDBJ whole genome shotgun (WGS) entry which is preliminary data.</text>
</comment>
<dbReference type="AlphaFoldDB" id="N8RFX7"/>
<accession>N8RFX7</accession>
<dbReference type="EMBL" id="APOL01000042">
    <property type="protein sequence ID" value="ENU32444.1"/>
    <property type="molecule type" value="Genomic_DNA"/>
</dbReference>
<proteinExistence type="predicted"/>
<dbReference type="Pfam" id="PF03864">
    <property type="entry name" value="Phage_cap_E"/>
    <property type="match status" value="1"/>
</dbReference>